<evidence type="ECO:0000256" key="3">
    <source>
        <dbReference type="PROSITE-ProRule" id="PRU00460"/>
    </source>
</evidence>
<evidence type="ECO:0000313" key="7">
    <source>
        <dbReference type="EMBL" id="KAJ7334371.1"/>
    </source>
</evidence>
<dbReference type="InterPro" id="IPR050440">
    <property type="entry name" value="Laminin/Netrin_ECM"/>
</dbReference>
<feature type="coiled-coil region" evidence="4">
    <location>
        <begin position="194"/>
        <end position="280"/>
    </location>
</feature>
<dbReference type="PANTHER" id="PTHR10574:SF406">
    <property type="entry name" value="LAMININ SUBUNIT ALPHA 5"/>
    <property type="match status" value="1"/>
</dbReference>
<comment type="caution">
    <text evidence="3">Lacks conserved residue(s) required for the propagation of feature annotation.</text>
</comment>
<name>A0A9X0CH45_9CNID</name>
<feature type="region of interest" description="Disordered" evidence="5">
    <location>
        <begin position="555"/>
        <end position="581"/>
    </location>
</feature>
<evidence type="ECO:0000256" key="2">
    <source>
        <dbReference type="ARBA" id="ARBA00023292"/>
    </source>
</evidence>
<keyword evidence="4" id="KW-0175">Coiled coil</keyword>
<dbReference type="PROSITE" id="PS01248">
    <property type="entry name" value="EGF_LAM_1"/>
    <property type="match status" value="1"/>
</dbReference>
<evidence type="ECO:0000256" key="1">
    <source>
        <dbReference type="ARBA" id="ARBA00023157"/>
    </source>
</evidence>
<evidence type="ECO:0000259" key="6">
    <source>
        <dbReference type="PROSITE" id="PS50027"/>
    </source>
</evidence>
<dbReference type="PRINTS" id="PR00011">
    <property type="entry name" value="EGFLAMININ"/>
</dbReference>
<dbReference type="OrthoDB" id="430826at2759"/>
<feature type="domain" description="Laminin EGF-like" evidence="6">
    <location>
        <begin position="89"/>
        <end position="136"/>
    </location>
</feature>
<dbReference type="SMART" id="SM00180">
    <property type="entry name" value="EGF_Lam"/>
    <property type="match status" value="3"/>
</dbReference>
<feature type="domain" description="Laminin EGF-like" evidence="6">
    <location>
        <begin position="32"/>
        <end position="88"/>
    </location>
</feature>
<evidence type="ECO:0000256" key="5">
    <source>
        <dbReference type="SAM" id="MobiDB-lite"/>
    </source>
</evidence>
<dbReference type="AlphaFoldDB" id="A0A9X0CH45"/>
<feature type="disulfide bond" evidence="3">
    <location>
        <begin position="91"/>
        <end position="108"/>
    </location>
</feature>
<feature type="disulfide bond" evidence="3">
    <location>
        <begin position="89"/>
        <end position="101"/>
    </location>
</feature>
<accession>A0A9X0CH45</accession>
<proteinExistence type="predicted"/>
<sequence>MARLRDANNVQLDFMEMPLNIQNHSVLVCEACDCYNQGTVTPPGHNPEDPLPCDDKGKCTCLENVIGDKCDSCQDTYWNVGSGFGCEQCLCNPTGSQNDSCDVITGQCPCKPGVTGRTCDDCQSDHYGYSDKGCEPCYCSPQGSLNVSCSEFGECNCKFGVLGIKCDSCAENKHNLTAGCIGCPPCYSEIQRLANRLRINIQAINKLLNKAEKSNSTDRALQEQLEVLNNRVDKINEVISNVSNNTNVTEDVIASAVGNISEAEASINRSRTLLDEAEKLLLNKGTDALSDSIHAANSSSEQATRMAEIRNETTILADKHEKEADVVIEKANETLNKSKQALSATEKAMNAQKRTSYDIEELLRKLNRTIELHQQAAPAAEKSREDSQNALDEANELYKNGTAPLPDLGLSAMQAKLNSSKEEVANASKNAEEILNTLETLVESFDMKEEYVRKKMAEWPGLFERLKGLLTNVTNANETAHDAIARGEKILKKAKELLERLKNSKPTLPHLTLQKFNEIIDSSRAEAELAEGNVTEIERLISSANNKSDEATANLGDAQEKAEKAASTADAARDTANRTQQKAEMIKKEAEELRIPEDNVTAPVSEAANQLTDYKTTAEAQGQSIADALNKTKEAGEAAKKAREKIKDVMDKLLALLNEIDGVGTVNMSRLAHLEGQLVNETDTVRELDREVLAVEQQSELIKESIVEYTIDLEKYRKEKKLLEVMYEKLPKVCPRKIPPPEES</sequence>
<feature type="disulfide bond" evidence="3">
    <location>
        <begin position="110"/>
        <end position="119"/>
    </location>
</feature>
<dbReference type="PROSITE" id="PS50027">
    <property type="entry name" value="EGF_LAM_2"/>
    <property type="match status" value="2"/>
</dbReference>
<feature type="disulfide bond" evidence="3">
    <location>
        <begin position="61"/>
        <end position="70"/>
    </location>
</feature>
<keyword evidence="1 3" id="KW-1015">Disulfide bond</keyword>
<dbReference type="FunFam" id="2.10.25.10:FF:000105">
    <property type="entry name" value="laminin subunit gamma-1"/>
    <property type="match status" value="1"/>
</dbReference>
<dbReference type="PANTHER" id="PTHR10574">
    <property type="entry name" value="NETRIN/LAMININ-RELATED"/>
    <property type="match status" value="1"/>
</dbReference>
<gene>
    <name evidence="7" type="primary">LAMC3_1</name>
    <name evidence="7" type="ORF">OS493_014682</name>
</gene>
<evidence type="ECO:0000256" key="4">
    <source>
        <dbReference type="SAM" id="Coils"/>
    </source>
</evidence>
<dbReference type="Proteomes" id="UP001163046">
    <property type="component" value="Unassembled WGS sequence"/>
</dbReference>
<protein>
    <submittedName>
        <fullName evidence="7">Laminin subunit</fullName>
    </submittedName>
</protein>
<reference evidence="7" key="1">
    <citation type="submission" date="2023-01" db="EMBL/GenBank/DDBJ databases">
        <title>Genome assembly of the deep-sea coral Lophelia pertusa.</title>
        <authorList>
            <person name="Herrera S."/>
            <person name="Cordes E."/>
        </authorList>
    </citation>
    <scope>NUCLEOTIDE SEQUENCE</scope>
    <source>
        <strain evidence="7">USNM1676648</strain>
        <tissue evidence="7">Polyp</tissue>
    </source>
</reference>
<dbReference type="Pfam" id="PF00053">
    <property type="entry name" value="EGF_laminin"/>
    <property type="match status" value="3"/>
</dbReference>
<organism evidence="7 8">
    <name type="scientific">Desmophyllum pertusum</name>
    <dbReference type="NCBI Taxonomy" id="174260"/>
    <lineage>
        <taxon>Eukaryota</taxon>
        <taxon>Metazoa</taxon>
        <taxon>Cnidaria</taxon>
        <taxon>Anthozoa</taxon>
        <taxon>Hexacorallia</taxon>
        <taxon>Scleractinia</taxon>
        <taxon>Caryophylliina</taxon>
        <taxon>Caryophylliidae</taxon>
        <taxon>Desmophyllum</taxon>
    </lineage>
</organism>
<dbReference type="Gene3D" id="2.10.25.10">
    <property type="entry name" value="Laminin"/>
    <property type="match status" value="3"/>
</dbReference>
<dbReference type="InterPro" id="IPR002049">
    <property type="entry name" value="LE_dom"/>
</dbReference>
<keyword evidence="8" id="KW-1185">Reference proteome</keyword>
<evidence type="ECO:0000313" key="8">
    <source>
        <dbReference type="Proteomes" id="UP001163046"/>
    </source>
</evidence>
<dbReference type="SUPFAM" id="SSF57196">
    <property type="entry name" value="EGF/Laminin"/>
    <property type="match status" value="1"/>
</dbReference>
<dbReference type="GO" id="GO:0009888">
    <property type="term" value="P:tissue development"/>
    <property type="evidence" value="ECO:0007669"/>
    <property type="project" value="TreeGrafter"/>
</dbReference>
<feature type="coiled-coil region" evidence="4">
    <location>
        <begin position="625"/>
        <end position="726"/>
    </location>
</feature>
<feature type="coiled-coil region" evidence="4">
    <location>
        <begin position="380"/>
        <end position="444"/>
    </location>
</feature>
<comment type="caution">
    <text evidence="7">The sequence shown here is derived from an EMBL/GenBank/DDBJ whole genome shotgun (WGS) entry which is preliminary data.</text>
</comment>
<dbReference type="FunFam" id="2.10.25.10:FF:000074">
    <property type="entry name" value="Laminin subunit alpha"/>
    <property type="match status" value="1"/>
</dbReference>
<keyword evidence="2 3" id="KW-0424">Laminin EGF-like domain</keyword>
<dbReference type="CDD" id="cd00055">
    <property type="entry name" value="EGF_Lam"/>
    <property type="match status" value="3"/>
</dbReference>
<dbReference type="EMBL" id="MU827784">
    <property type="protein sequence ID" value="KAJ7334371.1"/>
    <property type="molecule type" value="Genomic_DNA"/>
</dbReference>
<dbReference type="GO" id="GO:0009887">
    <property type="term" value="P:animal organ morphogenesis"/>
    <property type="evidence" value="ECO:0007669"/>
    <property type="project" value="TreeGrafter"/>
</dbReference>